<feature type="signal peptide" evidence="1">
    <location>
        <begin position="1"/>
        <end position="29"/>
    </location>
</feature>
<sequence>MSSLITKQKSILAVAITSVLGAWSGHVCSADLGPITDLTESVTINQGDRVYSASGSAIDITSGGDSKYDITNNGIVQSDSAAAIRITGAKAGDIVNYGQVIGGMVNGEQIALDTRGSENGIAYVMQGGSETSGNLYLNPDKYGSEIAVKGSTAAIFDAVLVSGAREFKVGQESTLTLRPQNESIVMDMQADGKVRLSNKSTLNIELNGELADDEAALKVNGGFELDTGASADLVVRGNVQDVAGTQRLIEADSITGYGDLEVTGGWLLTVDSHQLLTNADGDQYIEAEISYNGEASAEDLAQMAIAGGADTTESQVLESFGNIALGGTEISSDVITFTSENSEELANLLNGVSNDQEAARLAGELTPDRSGAIIHAIHRSQNHQLDHIDKRLSVYRNGQEGGFWLNMYGYQGEKDVNGRIDGYEVSGLSASFGMDKNYSENMIVGAAFSINRQDIDTQIYSTNYIVDDYQMSLYGSLNKDQYFTTLVVNAGYSSFVSARTVGENIGYSGNTKAEGDFSAMNIALRMNSGVNYEFGRFSVQPLVAAELNHLKISDYEETGSIASLSYDDQSVSQIKLGGGLNVSTKIELDSATLSPSLMVMGWYDFNADDEQIDAYVLADETTQLDIDTVSGASKERYELQAALDYHMSRKGKLGVALGHQVEHDYIDTKLQLQYQYSF</sequence>
<keyword evidence="4" id="KW-1185">Reference proteome</keyword>
<dbReference type="Proteomes" id="UP000027997">
    <property type="component" value="Unassembled WGS sequence"/>
</dbReference>
<proteinExistence type="predicted"/>
<reference evidence="3 4" key="1">
    <citation type="submission" date="2014-06" db="EMBL/GenBank/DDBJ databases">
        <title>Whole Genome Sequences of Three Symbiotic Endozoicomonas Bacteria.</title>
        <authorList>
            <person name="Neave M.J."/>
            <person name="Apprill A."/>
            <person name="Voolstra C.R."/>
        </authorList>
    </citation>
    <scope>NUCLEOTIDE SEQUENCE [LARGE SCALE GENOMIC DNA]</scope>
    <source>
        <strain evidence="3 4">DSM 22380</strain>
    </source>
</reference>
<dbReference type="RefSeq" id="WP_020584020.1">
    <property type="nucleotide sequence ID" value="NZ_JOJP01000002.1"/>
</dbReference>
<dbReference type="EMBL" id="JOJP01000002">
    <property type="protein sequence ID" value="KEI69311.1"/>
    <property type="molecule type" value="Genomic_DNA"/>
</dbReference>
<feature type="chain" id="PRO_5001758602" description="Autotransporter domain-containing protein" evidence="1">
    <location>
        <begin position="30"/>
        <end position="678"/>
    </location>
</feature>
<dbReference type="Gene3D" id="2.40.128.130">
    <property type="entry name" value="Autotransporter beta-domain"/>
    <property type="match status" value="1"/>
</dbReference>
<evidence type="ECO:0000313" key="4">
    <source>
        <dbReference type="Proteomes" id="UP000027997"/>
    </source>
</evidence>
<dbReference type="STRING" id="305900.GV64_24495"/>
<dbReference type="InterPro" id="IPR005546">
    <property type="entry name" value="Autotransporte_beta"/>
</dbReference>
<protein>
    <recommendedName>
        <fullName evidence="2">Autotransporter domain-containing protein</fullName>
    </recommendedName>
</protein>
<dbReference type="Pfam" id="PF03797">
    <property type="entry name" value="Autotransporter"/>
    <property type="match status" value="1"/>
</dbReference>
<accession>A0A081K585</accession>
<evidence type="ECO:0000256" key="1">
    <source>
        <dbReference type="SAM" id="SignalP"/>
    </source>
</evidence>
<dbReference type="AlphaFoldDB" id="A0A081K585"/>
<dbReference type="SUPFAM" id="SSF103515">
    <property type="entry name" value="Autotransporter"/>
    <property type="match status" value="1"/>
</dbReference>
<dbReference type="InterPro" id="IPR036709">
    <property type="entry name" value="Autotransporte_beta_dom_sf"/>
</dbReference>
<keyword evidence="1" id="KW-0732">Signal</keyword>
<feature type="domain" description="Autotransporter" evidence="2">
    <location>
        <begin position="396"/>
        <end position="678"/>
    </location>
</feature>
<evidence type="ECO:0000313" key="3">
    <source>
        <dbReference type="EMBL" id="KEI69311.1"/>
    </source>
</evidence>
<comment type="caution">
    <text evidence="3">The sequence shown here is derived from an EMBL/GenBank/DDBJ whole genome shotgun (WGS) entry which is preliminary data.</text>
</comment>
<gene>
    <name evidence="3" type="ORF">GV64_24495</name>
</gene>
<dbReference type="SMART" id="SM00869">
    <property type="entry name" value="Autotransporter"/>
    <property type="match status" value="1"/>
</dbReference>
<name>A0A081K585_9GAMM</name>
<evidence type="ECO:0000259" key="2">
    <source>
        <dbReference type="PROSITE" id="PS51208"/>
    </source>
</evidence>
<dbReference type="eggNOG" id="COG4625">
    <property type="taxonomic scope" value="Bacteria"/>
</dbReference>
<dbReference type="PROSITE" id="PS51208">
    <property type="entry name" value="AUTOTRANSPORTER"/>
    <property type="match status" value="1"/>
</dbReference>
<organism evidence="3 4">
    <name type="scientific">Endozoicomonas elysicola</name>
    <dbReference type="NCBI Taxonomy" id="305900"/>
    <lineage>
        <taxon>Bacteria</taxon>
        <taxon>Pseudomonadati</taxon>
        <taxon>Pseudomonadota</taxon>
        <taxon>Gammaproteobacteria</taxon>
        <taxon>Oceanospirillales</taxon>
        <taxon>Endozoicomonadaceae</taxon>
        <taxon>Endozoicomonas</taxon>
    </lineage>
</organism>